<proteinExistence type="predicted"/>
<sequence length="70" mass="7806">MTTTGIHNTGYSYFPVSKLMTWNIQGSEYVRAILLFILNTHDALIALENKLVGYADDAAIIAVVSTRTWD</sequence>
<dbReference type="AlphaFoldDB" id="A0AAN8XF78"/>
<evidence type="ECO:0000313" key="1">
    <source>
        <dbReference type="EMBL" id="KAK7081776.1"/>
    </source>
</evidence>
<name>A0AAN8XF78_HALRR</name>
<accession>A0AAN8XF78</accession>
<gene>
    <name evidence="1" type="ORF">SK128_019066</name>
</gene>
<dbReference type="EMBL" id="JAXCGZ010004442">
    <property type="protein sequence ID" value="KAK7081776.1"/>
    <property type="molecule type" value="Genomic_DNA"/>
</dbReference>
<keyword evidence="2" id="KW-1185">Reference proteome</keyword>
<organism evidence="1 2">
    <name type="scientific">Halocaridina rubra</name>
    <name type="common">Hawaiian red shrimp</name>
    <dbReference type="NCBI Taxonomy" id="373956"/>
    <lineage>
        <taxon>Eukaryota</taxon>
        <taxon>Metazoa</taxon>
        <taxon>Ecdysozoa</taxon>
        <taxon>Arthropoda</taxon>
        <taxon>Crustacea</taxon>
        <taxon>Multicrustacea</taxon>
        <taxon>Malacostraca</taxon>
        <taxon>Eumalacostraca</taxon>
        <taxon>Eucarida</taxon>
        <taxon>Decapoda</taxon>
        <taxon>Pleocyemata</taxon>
        <taxon>Caridea</taxon>
        <taxon>Atyoidea</taxon>
        <taxon>Atyidae</taxon>
        <taxon>Halocaridina</taxon>
    </lineage>
</organism>
<protein>
    <submittedName>
        <fullName evidence="1">Uncharacterized protein</fullName>
    </submittedName>
</protein>
<dbReference type="Proteomes" id="UP001381693">
    <property type="component" value="Unassembled WGS sequence"/>
</dbReference>
<comment type="caution">
    <text evidence="1">The sequence shown here is derived from an EMBL/GenBank/DDBJ whole genome shotgun (WGS) entry which is preliminary data.</text>
</comment>
<reference evidence="1 2" key="1">
    <citation type="submission" date="2023-11" db="EMBL/GenBank/DDBJ databases">
        <title>Halocaridina rubra genome assembly.</title>
        <authorList>
            <person name="Smith C."/>
        </authorList>
    </citation>
    <scope>NUCLEOTIDE SEQUENCE [LARGE SCALE GENOMIC DNA]</scope>
    <source>
        <strain evidence="1">EP-1</strain>
        <tissue evidence="1">Whole</tissue>
    </source>
</reference>
<evidence type="ECO:0000313" key="2">
    <source>
        <dbReference type="Proteomes" id="UP001381693"/>
    </source>
</evidence>